<dbReference type="PANTHER" id="PTHR34069:SF2">
    <property type="entry name" value="BETA-KETOACYL-[ACYL-CARRIER-PROTEIN] SYNTHASE III"/>
    <property type="match status" value="1"/>
</dbReference>
<dbReference type="Proteomes" id="UP001276854">
    <property type="component" value="Unassembled WGS sequence"/>
</dbReference>
<sequence>MADSYSVKITGLGKYLPEQIVNNNTVETEAGLAAGWCEREIGVRSRRWADKLTQSEMAGAAANEAIAQAGLTELDLDLIINASSGFEKKVPDGGPLLQKELGYEHTGIPSLTIQSGFQSFISALFVSVGLIAAGRYRNILICCSEILSSMVDPSNSEAYCLLGDGAGAIVLSACKENDQSHVLKMVQKTFFDSEFSISSKLGFTGIQNKVKNAKDIAIQMDLKRYRECSTDYTSQVIEQLLENFSKEQLGAAILQYLPNSKDSLLSRTTVINTITSSGLCGAASFPMALYDAVTDAKIHRGDYVLLAGTGDGFCVGGILLQY</sequence>
<dbReference type="RefSeq" id="WP_318066813.1">
    <property type="nucleotide sequence ID" value="NZ_JAWONS010000329.1"/>
</dbReference>
<evidence type="ECO:0000259" key="3">
    <source>
        <dbReference type="Pfam" id="PF08541"/>
    </source>
</evidence>
<dbReference type="SUPFAM" id="SSF53901">
    <property type="entry name" value="Thiolase-like"/>
    <property type="match status" value="2"/>
</dbReference>
<evidence type="ECO:0000259" key="4">
    <source>
        <dbReference type="Pfam" id="PF08545"/>
    </source>
</evidence>
<accession>A0ABU4GSN2</accession>
<organism evidence="5 6">
    <name type="scientific">Clostridium boliviensis</name>
    <dbReference type="NCBI Taxonomy" id="318465"/>
    <lineage>
        <taxon>Bacteria</taxon>
        <taxon>Bacillati</taxon>
        <taxon>Bacillota</taxon>
        <taxon>Clostridia</taxon>
        <taxon>Eubacteriales</taxon>
        <taxon>Clostridiaceae</taxon>
        <taxon>Clostridium</taxon>
    </lineage>
</organism>
<feature type="domain" description="Beta-ketoacyl-[acyl-carrier-protein] synthase III N-terminal" evidence="4">
    <location>
        <begin position="114"/>
        <end position="186"/>
    </location>
</feature>
<keyword evidence="6" id="KW-1185">Reference proteome</keyword>
<comment type="caution">
    <text evidence="5">The sequence shown here is derived from an EMBL/GenBank/DDBJ whole genome shotgun (WGS) entry which is preliminary data.</text>
</comment>
<evidence type="ECO:0000313" key="5">
    <source>
        <dbReference type="EMBL" id="MDW2800650.1"/>
    </source>
</evidence>
<dbReference type="Pfam" id="PF08541">
    <property type="entry name" value="ACP_syn_III_C"/>
    <property type="match status" value="1"/>
</dbReference>
<dbReference type="InterPro" id="IPR013747">
    <property type="entry name" value="ACP_syn_III_C"/>
</dbReference>
<dbReference type="Pfam" id="PF08545">
    <property type="entry name" value="ACP_syn_III"/>
    <property type="match status" value="1"/>
</dbReference>
<dbReference type="InterPro" id="IPR013751">
    <property type="entry name" value="ACP_syn_III_N"/>
</dbReference>
<evidence type="ECO:0000256" key="2">
    <source>
        <dbReference type="ARBA" id="ARBA00023315"/>
    </source>
</evidence>
<gene>
    <name evidence="5" type="ORF">RZO55_24070</name>
</gene>
<keyword evidence="2" id="KW-0012">Acyltransferase</keyword>
<dbReference type="Gene3D" id="3.40.47.10">
    <property type="match status" value="2"/>
</dbReference>
<protein>
    <submittedName>
        <fullName evidence="5">3-oxoacyl-[acyl-carrier-protein] synthase III C-terminal domain-containing protein</fullName>
    </submittedName>
</protein>
<reference evidence="5 6" key="1">
    <citation type="submission" date="2023-10" db="EMBL/GenBank/DDBJ databases">
        <title>A novel Glycoside Hydrolase 43-Like Enzyme from Clostrdium boliviensis is an Endo-xylanase, and a Candidate for Xylooligosaccharides Production from Different Xylan Substrates.</title>
        <authorList>
            <person name="Alvarez M.T."/>
            <person name="Rocabado-Villegas L.R."/>
            <person name="Salas-Veizaga D.M."/>
            <person name="Linares-Pasten J.A."/>
            <person name="Gudmundsdottir E.E."/>
            <person name="Hreggvidsson G.O."/>
            <person name="Adlercreutz P."/>
            <person name="Nordberg Karlsson E."/>
        </authorList>
    </citation>
    <scope>NUCLEOTIDE SEQUENCE [LARGE SCALE GENOMIC DNA]</scope>
    <source>
        <strain evidence="5 6">E-1</strain>
    </source>
</reference>
<dbReference type="PANTHER" id="PTHR34069">
    <property type="entry name" value="3-OXOACYL-[ACYL-CARRIER-PROTEIN] SYNTHASE 3"/>
    <property type="match status" value="1"/>
</dbReference>
<evidence type="ECO:0000313" key="6">
    <source>
        <dbReference type="Proteomes" id="UP001276854"/>
    </source>
</evidence>
<feature type="domain" description="Beta-ketoacyl-[acyl-carrier-protein] synthase III C-terminal" evidence="3">
    <location>
        <begin position="265"/>
        <end position="322"/>
    </location>
</feature>
<dbReference type="EMBL" id="JAWONS010000329">
    <property type="protein sequence ID" value="MDW2800650.1"/>
    <property type="molecule type" value="Genomic_DNA"/>
</dbReference>
<keyword evidence="1" id="KW-0808">Transferase</keyword>
<proteinExistence type="predicted"/>
<dbReference type="InterPro" id="IPR016039">
    <property type="entry name" value="Thiolase-like"/>
</dbReference>
<name>A0ABU4GSN2_9CLOT</name>
<evidence type="ECO:0000256" key="1">
    <source>
        <dbReference type="ARBA" id="ARBA00022679"/>
    </source>
</evidence>